<dbReference type="PANTHER" id="PTHR39650:SF1">
    <property type="entry name" value="CDP-ARCHAEOL SYNTHASE"/>
    <property type="match status" value="1"/>
</dbReference>
<evidence type="ECO:0000256" key="7">
    <source>
        <dbReference type="ARBA" id="ARBA00023098"/>
    </source>
</evidence>
<evidence type="ECO:0000256" key="6">
    <source>
        <dbReference type="ARBA" id="ARBA00022989"/>
    </source>
</evidence>
<evidence type="ECO:0000256" key="8">
    <source>
        <dbReference type="ARBA" id="ARBA00023136"/>
    </source>
</evidence>
<evidence type="ECO:0000256" key="11">
    <source>
        <dbReference type="HAMAP-Rule" id="MF_01117"/>
    </source>
</evidence>
<evidence type="ECO:0000256" key="5">
    <source>
        <dbReference type="ARBA" id="ARBA00022842"/>
    </source>
</evidence>
<keyword evidence="4 11" id="KW-0812">Transmembrane</keyword>
<dbReference type="GO" id="GO:0043338">
    <property type="term" value="F:CDP-2,3-bis-(O-geranylgeranyl)-sn-glycerol synthase activity"/>
    <property type="evidence" value="ECO:0007669"/>
    <property type="project" value="UniProtKB-EC"/>
</dbReference>
<dbReference type="Proteomes" id="UP000001694">
    <property type="component" value="Chromosome"/>
</dbReference>
<keyword evidence="7 11" id="KW-0443">Lipid metabolism</keyword>
<evidence type="ECO:0000256" key="9">
    <source>
        <dbReference type="ARBA" id="ARBA00023209"/>
    </source>
</evidence>
<comment type="similarity">
    <text evidence="11">Belongs to the CDP-archaeol synthase family.</text>
</comment>
<dbReference type="GO" id="GO:0046474">
    <property type="term" value="P:glycerophospholipid biosynthetic process"/>
    <property type="evidence" value="ECO:0007669"/>
    <property type="project" value="UniProtKB-UniRule"/>
</dbReference>
<keyword evidence="13" id="KW-1185">Reference proteome</keyword>
<dbReference type="eggNOG" id="arCOG04106">
    <property type="taxonomic scope" value="Archaea"/>
</dbReference>
<feature type="transmembrane region" description="Helical" evidence="11">
    <location>
        <begin position="6"/>
        <end position="28"/>
    </location>
</feature>
<dbReference type="PANTHER" id="PTHR39650">
    <property type="entry name" value="CDP-ARCHAEOL SYNTHASE"/>
    <property type="match status" value="1"/>
</dbReference>
<dbReference type="GO" id="GO:0005886">
    <property type="term" value="C:plasma membrane"/>
    <property type="evidence" value="ECO:0007669"/>
    <property type="project" value="UniProtKB-SubCell"/>
</dbReference>
<sequence length="164" mass="18099">MDIAQFFLLIWPPYVANGAAVFAGRLRWRHPIDFGRSFVDGRRIFGDGKTFEGFLIGVAAGTLLGYAPNLAYRYLSPIDALVLSAAALLGDLVGAFVKRRLCMPRGHPAFPLDQLDFILTAIAVYSLYRDVPLAYIAAAAVVTPLIHRATNYVAYLLGLKREPW</sequence>
<dbReference type="AlphaFoldDB" id="B1YC19"/>
<organism evidence="12 13">
    <name type="scientific">Pyrobaculum neutrophilum (strain DSM 2338 / JCM 9278 / NBRC 100436 / V24Sta)</name>
    <name type="common">Thermoproteus neutrophilus</name>
    <dbReference type="NCBI Taxonomy" id="444157"/>
    <lineage>
        <taxon>Archaea</taxon>
        <taxon>Thermoproteota</taxon>
        <taxon>Thermoprotei</taxon>
        <taxon>Thermoproteales</taxon>
        <taxon>Thermoproteaceae</taxon>
        <taxon>Pyrobaculum</taxon>
    </lineage>
</organism>
<dbReference type="InterPro" id="IPR002726">
    <property type="entry name" value="CarS_archaea"/>
</dbReference>
<dbReference type="NCBIfam" id="NF003114">
    <property type="entry name" value="PRK04032.1"/>
    <property type="match status" value="1"/>
</dbReference>
<proteinExistence type="inferred from homology"/>
<evidence type="ECO:0000313" key="13">
    <source>
        <dbReference type="Proteomes" id="UP000001694"/>
    </source>
</evidence>
<dbReference type="STRING" id="444157.Tneu_1958"/>
<evidence type="ECO:0000256" key="2">
    <source>
        <dbReference type="ARBA" id="ARBA00022516"/>
    </source>
</evidence>
<dbReference type="KEGG" id="tne:Tneu_1958"/>
<dbReference type="HAMAP" id="MF_01117">
    <property type="entry name" value="CDP_archaeol_synth"/>
    <property type="match status" value="1"/>
</dbReference>
<dbReference type="EMBL" id="CP001014">
    <property type="protein sequence ID" value="ACB40873.1"/>
    <property type="molecule type" value="Genomic_DNA"/>
</dbReference>
<keyword evidence="9 11" id="KW-0594">Phospholipid biosynthesis</keyword>
<evidence type="ECO:0000256" key="3">
    <source>
        <dbReference type="ARBA" id="ARBA00022679"/>
    </source>
</evidence>
<evidence type="ECO:0000313" key="12">
    <source>
        <dbReference type="EMBL" id="ACB40873.1"/>
    </source>
</evidence>
<dbReference type="RefSeq" id="WP_012351292.1">
    <property type="nucleotide sequence ID" value="NC_010525.1"/>
</dbReference>
<feature type="transmembrane region" description="Helical" evidence="11">
    <location>
        <begin position="49"/>
        <end position="68"/>
    </location>
</feature>
<keyword evidence="8 11" id="KW-0472">Membrane</keyword>
<comment type="function">
    <text evidence="11">Catalyzes the formation of CDP-2,3-bis-(O-geranylgeranyl)-sn-glycerol (CDP-archaeol) from 2,3-bis-(O-geranylgeranyl)-sn-glycerol 1-phosphate (DGGGP) and CTP. This reaction is the third ether-bond-formation step in the biosynthesis of archaeal membrane lipids.</text>
</comment>
<protein>
    <recommendedName>
        <fullName evidence="11">CDP-archaeol synthase</fullName>
        <ecNumber evidence="11">2.7.7.67</ecNumber>
    </recommendedName>
    <alternativeName>
        <fullName evidence="11">CDP-2,3-bis-(O-geranylgeranyl)-sn-glycerol synthase</fullName>
    </alternativeName>
</protein>
<keyword evidence="2 11" id="KW-0444">Lipid biosynthesis</keyword>
<dbReference type="UniPathway" id="UPA00940"/>
<dbReference type="HOGENOM" id="CLU_105710_0_0_2"/>
<comment type="cofactor">
    <cofactor evidence="11">
        <name>Mg(2+)</name>
        <dbReference type="ChEBI" id="CHEBI:18420"/>
    </cofactor>
</comment>
<keyword evidence="10 11" id="KW-1208">Phospholipid metabolism</keyword>
<gene>
    <name evidence="11" type="primary">carS</name>
    <name evidence="12" type="ordered locus">Tneu_1958</name>
</gene>
<name>B1YC19_PYRNV</name>
<evidence type="ECO:0000256" key="1">
    <source>
        <dbReference type="ARBA" id="ARBA00022475"/>
    </source>
</evidence>
<evidence type="ECO:0000256" key="4">
    <source>
        <dbReference type="ARBA" id="ARBA00022692"/>
    </source>
</evidence>
<comment type="catalytic activity">
    <reaction evidence="11">
        <text>2,3-bis-O-(geranylgeranyl)-sn-glycerol 1-phosphate + CTP + H(+) = CDP-2,3-bis-O-(geranylgeranyl)-sn-glycerol + diphosphate</text>
        <dbReference type="Rhea" id="RHEA:25690"/>
        <dbReference type="ChEBI" id="CHEBI:15378"/>
        <dbReference type="ChEBI" id="CHEBI:33019"/>
        <dbReference type="ChEBI" id="CHEBI:37563"/>
        <dbReference type="ChEBI" id="CHEBI:58837"/>
        <dbReference type="ChEBI" id="CHEBI:58838"/>
        <dbReference type="EC" id="2.7.7.67"/>
    </reaction>
</comment>
<dbReference type="GeneID" id="6164481"/>
<dbReference type="OrthoDB" id="45383at2157"/>
<keyword evidence="5 11" id="KW-0460">Magnesium</keyword>
<evidence type="ECO:0000256" key="10">
    <source>
        <dbReference type="ARBA" id="ARBA00023264"/>
    </source>
</evidence>
<reference evidence="12" key="1">
    <citation type="submission" date="2008-03" db="EMBL/GenBank/DDBJ databases">
        <title>Complete sequence of Thermoproteus neutrophilus V24Sta.</title>
        <authorList>
            <consortium name="US DOE Joint Genome Institute"/>
            <person name="Copeland A."/>
            <person name="Lucas S."/>
            <person name="Lapidus A."/>
            <person name="Glavina del Rio T."/>
            <person name="Dalin E."/>
            <person name="Tice H."/>
            <person name="Bruce D."/>
            <person name="Goodwin L."/>
            <person name="Pitluck S."/>
            <person name="Sims D."/>
            <person name="Brettin T."/>
            <person name="Detter J.C."/>
            <person name="Han C."/>
            <person name="Kuske C.R."/>
            <person name="Schmutz J."/>
            <person name="Larimer F."/>
            <person name="Land M."/>
            <person name="Hauser L."/>
            <person name="Kyrpides N."/>
            <person name="Mikhailova N."/>
            <person name="Biddle J.F."/>
            <person name="Zhang Z."/>
            <person name="Fitz-Gibbon S.T."/>
            <person name="Lowe T.M."/>
            <person name="Saltikov C."/>
            <person name="House C.H."/>
            <person name="Richardson P."/>
        </authorList>
    </citation>
    <scope>NUCLEOTIDE SEQUENCE [LARGE SCALE GENOMIC DNA]</scope>
    <source>
        <strain evidence="12">V24Sta</strain>
    </source>
</reference>
<keyword evidence="3 11" id="KW-0808">Transferase</keyword>
<comment type="subcellular location">
    <subcellularLocation>
        <location evidence="11">Cell membrane</location>
        <topology evidence="11">Multi-pass membrane protein</topology>
    </subcellularLocation>
</comment>
<keyword evidence="6 11" id="KW-1133">Transmembrane helix</keyword>
<keyword evidence="1 11" id="KW-1003">Cell membrane</keyword>
<accession>B1YC19</accession>
<dbReference type="Pfam" id="PF01864">
    <property type="entry name" value="CarS-like"/>
    <property type="match status" value="1"/>
</dbReference>
<dbReference type="EC" id="2.7.7.67" evidence="11"/>
<dbReference type="InterPro" id="IPR032690">
    <property type="entry name" value="CarS"/>
</dbReference>
<comment type="pathway">
    <text evidence="11">Membrane lipid metabolism; glycerophospholipid metabolism.</text>
</comment>
<feature type="transmembrane region" description="Helical" evidence="11">
    <location>
        <begin position="74"/>
        <end position="97"/>
    </location>
</feature>